<dbReference type="OrthoDB" id="129740at2759"/>
<accession>A0A225V5U4</accession>
<name>A0A225V5U4_9STRA</name>
<feature type="compositionally biased region" description="Basic and acidic residues" evidence="1">
    <location>
        <begin position="140"/>
        <end position="149"/>
    </location>
</feature>
<evidence type="ECO:0000313" key="3">
    <source>
        <dbReference type="Proteomes" id="UP000198211"/>
    </source>
</evidence>
<keyword evidence="3" id="KW-1185">Reference proteome</keyword>
<feature type="compositionally biased region" description="Acidic residues" evidence="1">
    <location>
        <begin position="68"/>
        <end position="80"/>
    </location>
</feature>
<feature type="compositionally biased region" description="Polar residues" evidence="1">
    <location>
        <begin position="169"/>
        <end position="182"/>
    </location>
</feature>
<sequence length="433" mass="49499">MAYRIHKEIEELAGATLYHDGLDEGEDDLDLVRHVDQVSNRNPSDTEGRSLSQDQGVPHGYSSPGDGSVEDQEDQDEDHEDGNVLEDRHSGFEDPGEAYPDRDAVCIAQETVGDTRTPAEIDSRDTSRVSELGGLQSSKDAWHSGREDGSDVTVMAPHSEASREDEGTTTRYRQSYRYNQKTSASARDRPASGGRSRRRPSDPFPTQATPNGKPLHRDPANIAADADEMARYRCLSVTCARLGGQDLRILRDNFEEMGGRKSTSGEKRPAVESPASSTFSSTKRMTGKKRLEALQEKMNAEINASRDVAGSEMMQMLTFFQRQADRRAEQEDKLRPEEREDQRNAEKEERLERERVRREESAAVEARIARQEERESKQLEERRSREEIDWKQREEDKEERRRQFEQKMKLEKDEARQRHEQMMLLLSSIIAKK</sequence>
<reference evidence="3" key="1">
    <citation type="submission" date="2017-03" db="EMBL/GenBank/DDBJ databases">
        <title>Phytopthora megakarya and P. palmivora, two closely related causual agents of cacao black pod achieved similar genome size and gene model numbers by different mechanisms.</title>
        <authorList>
            <person name="Ali S."/>
            <person name="Shao J."/>
            <person name="Larry D.J."/>
            <person name="Kronmiller B."/>
            <person name="Shen D."/>
            <person name="Strem M.D."/>
            <person name="Melnick R.L."/>
            <person name="Guiltinan M.J."/>
            <person name="Tyler B.M."/>
            <person name="Meinhardt L.W."/>
            <person name="Bailey B.A."/>
        </authorList>
    </citation>
    <scope>NUCLEOTIDE SEQUENCE [LARGE SCALE GENOMIC DNA]</scope>
    <source>
        <strain evidence="3">zdho120</strain>
    </source>
</reference>
<protein>
    <submittedName>
        <fullName evidence="2">Uncharacterized protein</fullName>
    </submittedName>
</protein>
<feature type="compositionally biased region" description="Polar residues" evidence="1">
    <location>
        <begin position="37"/>
        <end position="55"/>
    </location>
</feature>
<feature type="compositionally biased region" description="Basic and acidic residues" evidence="1">
    <location>
        <begin position="258"/>
        <end position="270"/>
    </location>
</feature>
<dbReference type="AlphaFoldDB" id="A0A225V5U4"/>
<gene>
    <name evidence="2" type="ORF">PHMEG_00027906</name>
</gene>
<dbReference type="EMBL" id="NBNE01007302">
    <property type="protein sequence ID" value="OWZ00821.1"/>
    <property type="molecule type" value="Genomic_DNA"/>
</dbReference>
<organism evidence="2 3">
    <name type="scientific">Phytophthora megakarya</name>
    <dbReference type="NCBI Taxonomy" id="4795"/>
    <lineage>
        <taxon>Eukaryota</taxon>
        <taxon>Sar</taxon>
        <taxon>Stramenopiles</taxon>
        <taxon>Oomycota</taxon>
        <taxon>Peronosporomycetes</taxon>
        <taxon>Peronosporales</taxon>
        <taxon>Peronosporaceae</taxon>
        <taxon>Phytophthora</taxon>
    </lineage>
</organism>
<feature type="region of interest" description="Disordered" evidence="1">
    <location>
        <begin position="34"/>
        <end position="222"/>
    </location>
</feature>
<feature type="region of interest" description="Disordered" evidence="1">
    <location>
        <begin position="324"/>
        <end position="416"/>
    </location>
</feature>
<dbReference type="STRING" id="4795.A0A225V5U4"/>
<evidence type="ECO:0000256" key="1">
    <source>
        <dbReference type="SAM" id="MobiDB-lite"/>
    </source>
</evidence>
<feature type="compositionally biased region" description="Polar residues" evidence="1">
    <location>
        <begin position="274"/>
        <end position="284"/>
    </location>
</feature>
<feature type="region of interest" description="Disordered" evidence="1">
    <location>
        <begin position="258"/>
        <end position="288"/>
    </location>
</feature>
<proteinExistence type="predicted"/>
<dbReference type="Proteomes" id="UP000198211">
    <property type="component" value="Unassembled WGS sequence"/>
</dbReference>
<feature type="compositionally biased region" description="Basic and acidic residues" evidence="1">
    <location>
        <begin position="117"/>
        <end position="128"/>
    </location>
</feature>
<comment type="caution">
    <text evidence="2">The sequence shown here is derived from an EMBL/GenBank/DDBJ whole genome shotgun (WGS) entry which is preliminary data.</text>
</comment>
<feature type="compositionally biased region" description="Basic and acidic residues" evidence="1">
    <location>
        <begin position="81"/>
        <end position="92"/>
    </location>
</feature>
<evidence type="ECO:0000313" key="2">
    <source>
        <dbReference type="EMBL" id="OWZ00821.1"/>
    </source>
</evidence>